<dbReference type="Pfam" id="PF01479">
    <property type="entry name" value="S4"/>
    <property type="match status" value="1"/>
</dbReference>
<protein>
    <submittedName>
        <fullName evidence="3">Photosystem II S4 domain protein</fullName>
    </submittedName>
</protein>
<name>A0A174IA69_9FIRM</name>
<dbReference type="InterPro" id="IPR040591">
    <property type="entry name" value="RqcP2_RBD"/>
</dbReference>
<dbReference type="Gene3D" id="3.30.1370.160">
    <property type="match status" value="1"/>
</dbReference>
<proteinExistence type="predicted"/>
<dbReference type="Pfam" id="PF17774">
    <property type="entry name" value="YlmH_RBD"/>
    <property type="match status" value="1"/>
</dbReference>
<dbReference type="Gene3D" id="3.10.290.10">
    <property type="entry name" value="RNA-binding S4 domain"/>
    <property type="match status" value="1"/>
</dbReference>
<evidence type="ECO:0000313" key="4">
    <source>
        <dbReference type="Proteomes" id="UP000095544"/>
    </source>
</evidence>
<dbReference type="InterPro" id="IPR012677">
    <property type="entry name" value="Nucleotide-bd_a/b_plait_sf"/>
</dbReference>
<dbReference type="AlphaFoldDB" id="A0A174IA69"/>
<dbReference type="EMBL" id="CYZU01000038">
    <property type="protein sequence ID" value="CUO84054.1"/>
    <property type="molecule type" value="Genomic_DNA"/>
</dbReference>
<dbReference type="Proteomes" id="UP000095544">
    <property type="component" value="Unassembled WGS sequence"/>
</dbReference>
<sequence>MEKEEQLLEKRLIELSRTAYHRDIITYSDFLNLNELNILHSLPKDRLYTRYVTFGGYDTAERQMAAFLPDALYLRGSNDTVDMEALGFPISVLCIEPLHEKYAEELTHRDYLGAVLNLGIERSRLGDILIEGNKAILFVETGLSVYLQEQLTRVRRTSVMLREESVQDFQFTPRFEEIKGTVASVRLDSLLSLAFSSSRTRLSGLIEGGKVFVNGKLMTTNGFHVKEDDIISVRGMGKFQYKGILSRTKKNRIFVIIHKYI</sequence>
<dbReference type="GO" id="GO:0003723">
    <property type="term" value="F:RNA binding"/>
    <property type="evidence" value="ECO:0007669"/>
    <property type="project" value="UniProtKB-KW"/>
</dbReference>
<evidence type="ECO:0000259" key="2">
    <source>
        <dbReference type="SMART" id="SM00363"/>
    </source>
</evidence>
<gene>
    <name evidence="3" type="ORF">ERS852491_03472</name>
</gene>
<dbReference type="Gene3D" id="3.30.70.330">
    <property type="match status" value="1"/>
</dbReference>
<feature type="domain" description="RNA-binding S4" evidence="2">
    <location>
        <begin position="185"/>
        <end position="253"/>
    </location>
</feature>
<dbReference type="STRING" id="39482.ERS852491_03472"/>
<reference evidence="3 4" key="1">
    <citation type="submission" date="2015-09" db="EMBL/GenBank/DDBJ databases">
        <authorList>
            <consortium name="Pathogen Informatics"/>
        </authorList>
    </citation>
    <scope>NUCLEOTIDE SEQUENCE [LARGE SCALE GENOMIC DNA]</scope>
    <source>
        <strain evidence="3 4">2789STDY5834876</strain>
    </source>
</reference>
<evidence type="ECO:0000313" key="3">
    <source>
        <dbReference type="EMBL" id="CUO84054.1"/>
    </source>
</evidence>
<evidence type="ECO:0000256" key="1">
    <source>
        <dbReference type="PROSITE-ProRule" id="PRU00182"/>
    </source>
</evidence>
<dbReference type="InterPro" id="IPR036986">
    <property type="entry name" value="S4_RNA-bd_sf"/>
</dbReference>
<dbReference type="PROSITE" id="PS50889">
    <property type="entry name" value="S4"/>
    <property type="match status" value="1"/>
</dbReference>
<organism evidence="3 4">
    <name type="scientific">Faecalicatena contorta</name>
    <dbReference type="NCBI Taxonomy" id="39482"/>
    <lineage>
        <taxon>Bacteria</taxon>
        <taxon>Bacillati</taxon>
        <taxon>Bacillota</taxon>
        <taxon>Clostridia</taxon>
        <taxon>Lachnospirales</taxon>
        <taxon>Lachnospiraceae</taxon>
        <taxon>Faecalicatena</taxon>
    </lineage>
</organism>
<dbReference type="CDD" id="cd00165">
    <property type="entry name" value="S4"/>
    <property type="match status" value="1"/>
</dbReference>
<dbReference type="SUPFAM" id="SSF55174">
    <property type="entry name" value="Alpha-L RNA-binding motif"/>
    <property type="match status" value="1"/>
</dbReference>
<dbReference type="InterPro" id="IPR002942">
    <property type="entry name" value="S4_RNA-bd"/>
</dbReference>
<dbReference type="OrthoDB" id="9812787at2"/>
<dbReference type="SMART" id="SM00363">
    <property type="entry name" value="S4"/>
    <property type="match status" value="1"/>
</dbReference>
<dbReference type="RefSeq" id="WP_050642291.1">
    <property type="nucleotide sequence ID" value="NZ_CABKUE010000009.1"/>
</dbReference>
<accession>A0A174IA69</accession>
<keyword evidence="1" id="KW-0694">RNA-binding</keyword>